<dbReference type="AlphaFoldDB" id="A0A1L5PBY7"/>
<dbReference type="EMBL" id="CP017243">
    <property type="protein sequence ID" value="APO77590.1"/>
    <property type="molecule type" value="Genomic_DNA"/>
</dbReference>
<accession>A0A1L5PBY7</accession>
<reference evidence="1 2" key="1">
    <citation type="submission" date="2016-09" db="EMBL/GenBank/DDBJ databases">
        <title>The complete genome sequences of Rhizobium gallicum, symbiovars gallicum and phaseoli, symbionts associated to common bean (Phaseolus vulgaris).</title>
        <authorList>
            <person name="Bustos P."/>
            <person name="Santamaria R.I."/>
            <person name="Perez-Carrascal O.M."/>
            <person name="Juarez S."/>
            <person name="Lozano L."/>
            <person name="Martinez-Flores I."/>
            <person name="Martinez-Romero E."/>
            <person name="Cevallos M."/>
            <person name="Romero D."/>
            <person name="Davila G."/>
            <person name="Gonzalez V."/>
        </authorList>
    </citation>
    <scope>NUCLEOTIDE SEQUENCE [LARGE SCALE GENOMIC DNA]</scope>
    <source>
        <strain evidence="1 2">8C-3</strain>
        <plasmid evidence="2">Plasmid prsp8c3b</plasmid>
    </source>
</reference>
<gene>
    <name evidence="1" type="ORF">AM571_PB00307</name>
</gene>
<keyword evidence="1" id="KW-0614">Plasmid</keyword>
<evidence type="ECO:0000313" key="2">
    <source>
        <dbReference type="Proteomes" id="UP000185109"/>
    </source>
</evidence>
<sequence length="63" mass="7787">MRRCRFVETRRDIVRALLMQLHLGSEQIGKLFLGSFCSWHDFWIYHMPRDWSFVYQQWAPSRP</sequence>
<name>A0A1L5PBY7_RHIET</name>
<geneLocation type="plasmid" evidence="2">
    <name>prsp8c3b</name>
</geneLocation>
<protein>
    <submittedName>
        <fullName evidence="1">Uncharacterized protein</fullName>
    </submittedName>
</protein>
<proteinExistence type="predicted"/>
<evidence type="ECO:0000313" key="1">
    <source>
        <dbReference type="EMBL" id="APO77590.1"/>
    </source>
</evidence>
<organism evidence="1 2">
    <name type="scientific">Rhizobium etli 8C-3</name>
    <dbReference type="NCBI Taxonomy" id="538025"/>
    <lineage>
        <taxon>Bacteria</taxon>
        <taxon>Pseudomonadati</taxon>
        <taxon>Pseudomonadota</taxon>
        <taxon>Alphaproteobacteria</taxon>
        <taxon>Hyphomicrobiales</taxon>
        <taxon>Rhizobiaceae</taxon>
        <taxon>Rhizobium/Agrobacterium group</taxon>
        <taxon>Rhizobium</taxon>
    </lineage>
</organism>
<dbReference type="Proteomes" id="UP000185109">
    <property type="component" value="Plasmid pRsp8C3b"/>
</dbReference>